<name>A0ABY8WAH5_9ACTN</name>
<reference evidence="11 12" key="1">
    <citation type="submission" date="2023-06" db="EMBL/GenBank/DDBJ databases">
        <authorList>
            <person name="Yushchuk O."/>
            <person name="Binda E."/>
            <person name="Ruckert-Reed C."/>
            <person name="Fedorenko V."/>
            <person name="Kalinowski J."/>
            <person name="Marinelli F."/>
        </authorList>
    </citation>
    <scope>NUCLEOTIDE SEQUENCE [LARGE SCALE GENOMIC DNA]</scope>
    <source>
        <strain evidence="11 12">NRRL 3884</strain>
    </source>
</reference>
<dbReference type="EMBL" id="CP126980">
    <property type="protein sequence ID" value="WIM94856.1"/>
    <property type="molecule type" value="Genomic_DNA"/>
</dbReference>
<evidence type="ECO:0000256" key="7">
    <source>
        <dbReference type="ARBA" id="ARBA00023012"/>
    </source>
</evidence>
<keyword evidence="6" id="KW-0418">Kinase</keyword>
<evidence type="ECO:0000256" key="9">
    <source>
        <dbReference type="SAM" id="MobiDB-lite"/>
    </source>
</evidence>
<dbReference type="Proteomes" id="UP001240150">
    <property type="component" value="Chromosome"/>
</dbReference>
<dbReference type="PANTHER" id="PTHR45436">
    <property type="entry name" value="SENSOR HISTIDINE KINASE YKOH"/>
    <property type="match status" value="1"/>
</dbReference>
<keyword evidence="11" id="KW-0067">ATP-binding</keyword>
<evidence type="ECO:0000256" key="5">
    <source>
        <dbReference type="ARBA" id="ARBA00022679"/>
    </source>
</evidence>
<comment type="catalytic activity">
    <reaction evidence="1">
        <text>ATP + protein L-histidine = ADP + protein N-phospho-L-histidine.</text>
        <dbReference type="EC" id="2.7.13.3"/>
    </reaction>
</comment>
<evidence type="ECO:0000256" key="8">
    <source>
        <dbReference type="ARBA" id="ARBA00023136"/>
    </source>
</evidence>
<dbReference type="SUPFAM" id="SSF55874">
    <property type="entry name" value="ATPase domain of HSP90 chaperone/DNA topoisomerase II/histidine kinase"/>
    <property type="match status" value="1"/>
</dbReference>
<dbReference type="InterPro" id="IPR004358">
    <property type="entry name" value="Sig_transdc_His_kin-like_C"/>
</dbReference>
<dbReference type="GO" id="GO:0005524">
    <property type="term" value="F:ATP binding"/>
    <property type="evidence" value="ECO:0007669"/>
    <property type="project" value="UniProtKB-KW"/>
</dbReference>
<keyword evidence="5" id="KW-0808">Transferase</keyword>
<dbReference type="InterPro" id="IPR003594">
    <property type="entry name" value="HATPase_dom"/>
</dbReference>
<evidence type="ECO:0000256" key="2">
    <source>
        <dbReference type="ARBA" id="ARBA00004370"/>
    </source>
</evidence>
<comment type="subcellular location">
    <subcellularLocation>
        <location evidence="2">Membrane</location>
    </subcellularLocation>
</comment>
<keyword evidence="11" id="KW-0547">Nucleotide-binding</keyword>
<dbReference type="Gene3D" id="3.30.565.10">
    <property type="entry name" value="Histidine kinase-like ATPase, C-terminal domain"/>
    <property type="match status" value="1"/>
</dbReference>
<feature type="domain" description="Histidine kinase/HSP90-like ATPase" evidence="10">
    <location>
        <begin position="1"/>
        <end position="59"/>
    </location>
</feature>
<dbReference type="EC" id="2.7.13.3" evidence="3"/>
<evidence type="ECO:0000313" key="11">
    <source>
        <dbReference type="EMBL" id="WIM94856.1"/>
    </source>
</evidence>
<keyword evidence="12" id="KW-1185">Reference proteome</keyword>
<evidence type="ECO:0000259" key="10">
    <source>
        <dbReference type="Pfam" id="PF02518"/>
    </source>
</evidence>
<keyword evidence="8" id="KW-0472">Membrane</keyword>
<protein>
    <recommendedName>
        <fullName evidence="3">histidine kinase</fullName>
        <ecNumber evidence="3">2.7.13.3</ecNumber>
    </recommendedName>
</protein>
<dbReference type="PRINTS" id="PR00344">
    <property type="entry name" value="BCTRLSENSOR"/>
</dbReference>
<feature type="region of interest" description="Disordered" evidence="9">
    <location>
        <begin position="63"/>
        <end position="82"/>
    </location>
</feature>
<evidence type="ECO:0000256" key="4">
    <source>
        <dbReference type="ARBA" id="ARBA00022553"/>
    </source>
</evidence>
<proteinExistence type="predicted"/>
<sequence length="82" mass="9053">MNAQDRRRAFDRFWRSPQARDDGSGLGLAIVERLVTASGGRIHLDQAPATGIDAVIRLRPAHRPGPAITARRPGTQVRHHLN</sequence>
<gene>
    <name evidence="11" type="ORF">ACTOB_006913</name>
</gene>
<dbReference type="PANTHER" id="PTHR45436:SF5">
    <property type="entry name" value="SENSOR HISTIDINE KINASE TRCS"/>
    <property type="match status" value="1"/>
</dbReference>
<dbReference type="Pfam" id="PF02518">
    <property type="entry name" value="HATPase_c"/>
    <property type="match status" value="1"/>
</dbReference>
<accession>A0ABY8WAH5</accession>
<dbReference type="InterPro" id="IPR050428">
    <property type="entry name" value="TCS_sensor_his_kinase"/>
</dbReference>
<evidence type="ECO:0000313" key="12">
    <source>
        <dbReference type="Proteomes" id="UP001240150"/>
    </source>
</evidence>
<evidence type="ECO:0000256" key="6">
    <source>
        <dbReference type="ARBA" id="ARBA00022777"/>
    </source>
</evidence>
<evidence type="ECO:0000256" key="3">
    <source>
        <dbReference type="ARBA" id="ARBA00012438"/>
    </source>
</evidence>
<dbReference type="RefSeq" id="WP_284916104.1">
    <property type="nucleotide sequence ID" value="NZ_CP126980.1"/>
</dbReference>
<keyword evidence="4" id="KW-0597">Phosphoprotein</keyword>
<dbReference type="InterPro" id="IPR036890">
    <property type="entry name" value="HATPase_C_sf"/>
</dbReference>
<organism evidence="11 12">
    <name type="scientific">Actinoplanes oblitus</name>
    <dbReference type="NCBI Taxonomy" id="3040509"/>
    <lineage>
        <taxon>Bacteria</taxon>
        <taxon>Bacillati</taxon>
        <taxon>Actinomycetota</taxon>
        <taxon>Actinomycetes</taxon>
        <taxon>Micromonosporales</taxon>
        <taxon>Micromonosporaceae</taxon>
        <taxon>Actinoplanes</taxon>
    </lineage>
</organism>
<keyword evidence="7" id="KW-0902">Two-component regulatory system</keyword>
<evidence type="ECO:0000256" key="1">
    <source>
        <dbReference type="ARBA" id="ARBA00000085"/>
    </source>
</evidence>